<dbReference type="EMBL" id="JARIHO010000018">
    <property type="protein sequence ID" value="KAJ7348021.1"/>
    <property type="molecule type" value="Genomic_DNA"/>
</dbReference>
<organism evidence="1 2">
    <name type="scientific">Mycena albidolilacea</name>
    <dbReference type="NCBI Taxonomy" id="1033008"/>
    <lineage>
        <taxon>Eukaryota</taxon>
        <taxon>Fungi</taxon>
        <taxon>Dikarya</taxon>
        <taxon>Basidiomycota</taxon>
        <taxon>Agaricomycotina</taxon>
        <taxon>Agaricomycetes</taxon>
        <taxon>Agaricomycetidae</taxon>
        <taxon>Agaricales</taxon>
        <taxon>Marasmiineae</taxon>
        <taxon>Mycenaceae</taxon>
        <taxon>Mycena</taxon>
    </lineage>
</organism>
<reference evidence="1" key="1">
    <citation type="submission" date="2023-03" db="EMBL/GenBank/DDBJ databases">
        <title>Massive genome expansion in bonnet fungi (Mycena s.s.) driven by repeated elements and novel gene families across ecological guilds.</title>
        <authorList>
            <consortium name="Lawrence Berkeley National Laboratory"/>
            <person name="Harder C.B."/>
            <person name="Miyauchi S."/>
            <person name="Viragh M."/>
            <person name="Kuo A."/>
            <person name="Thoen E."/>
            <person name="Andreopoulos B."/>
            <person name="Lu D."/>
            <person name="Skrede I."/>
            <person name="Drula E."/>
            <person name="Henrissat B."/>
            <person name="Morin E."/>
            <person name="Kohler A."/>
            <person name="Barry K."/>
            <person name="LaButti K."/>
            <person name="Morin E."/>
            <person name="Salamov A."/>
            <person name="Lipzen A."/>
            <person name="Mereny Z."/>
            <person name="Hegedus B."/>
            <person name="Baldrian P."/>
            <person name="Stursova M."/>
            <person name="Weitz H."/>
            <person name="Taylor A."/>
            <person name="Grigoriev I.V."/>
            <person name="Nagy L.G."/>
            <person name="Martin F."/>
            <person name="Kauserud H."/>
        </authorList>
    </citation>
    <scope>NUCLEOTIDE SEQUENCE</scope>
    <source>
        <strain evidence="1">CBHHK002</strain>
    </source>
</reference>
<gene>
    <name evidence="1" type="ORF">DFH08DRAFT_808788</name>
</gene>
<keyword evidence="2" id="KW-1185">Reference proteome</keyword>
<dbReference type="Proteomes" id="UP001218218">
    <property type="component" value="Unassembled WGS sequence"/>
</dbReference>
<evidence type="ECO:0000313" key="2">
    <source>
        <dbReference type="Proteomes" id="UP001218218"/>
    </source>
</evidence>
<accession>A0AAD7A2G4</accession>
<evidence type="ECO:0000313" key="1">
    <source>
        <dbReference type="EMBL" id="KAJ7348021.1"/>
    </source>
</evidence>
<proteinExistence type="predicted"/>
<comment type="caution">
    <text evidence="1">The sequence shown here is derived from an EMBL/GenBank/DDBJ whole genome shotgun (WGS) entry which is preliminary data.</text>
</comment>
<dbReference type="AlphaFoldDB" id="A0AAD7A2G4"/>
<sequence>MRHQAADDRDTGCCTSRLSARIGFWRTRHRSSERAHSKCREELNEVRTEFEQEKSRRREWVLRRTELDRQINELRSGPLAGNHINGRHPTECPMGEIEPLAPSTQDVTRNTMDKGVVNDSDFSTTVQMEAEEPEYQLEYAGPRYEGNPVLAAEYEEPMNKLEYGGPIYEPDSFGVPMEHPPNLDAGPVDFPSDILVNPIKSAAGLDDFNMEDIFPNFDPQAFNFVRSATITYTPSIFPLRTSGHGRDAINPEVQNEGAGG</sequence>
<name>A0AAD7A2G4_9AGAR</name>
<protein>
    <submittedName>
        <fullName evidence="1">Uncharacterized protein</fullName>
    </submittedName>
</protein>